<feature type="region of interest" description="Disordered" evidence="1">
    <location>
        <begin position="26"/>
        <end position="50"/>
    </location>
</feature>
<evidence type="ECO:0000313" key="2">
    <source>
        <dbReference type="EMBL" id="KAF0929209.1"/>
    </source>
</evidence>
<dbReference type="Proteomes" id="UP000479710">
    <property type="component" value="Unassembled WGS sequence"/>
</dbReference>
<feature type="compositionally biased region" description="Low complexity" evidence="1">
    <location>
        <begin position="38"/>
        <end position="47"/>
    </location>
</feature>
<gene>
    <name evidence="2" type="ORF">E2562_016438</name>
</gene>
<dbReference type="EMBL" id="SPHZ02000002">
    <property type="protein sequence ID" value="KAF0929209.1"/>
    <property type="molecule type" value="Genomic_DNA"/>
</dbReference>
<accession>A0A6G1EXA2</accession>
<dbReference type="OrthoDB" id="1890790at2759"/>
<name>A0A6G1EXA2_9ORYZ</name>
<proteinExistence type="predicted"/>
<dbReference type="AlphaFoldDB" id="A0A6G1EXA2"/>
<reference evidence="2 3" key="1">
    <citation type="submission" date="2019-11" db="EMBL/GenBank/DDBJ databases">
        <title>Whole genome sequence of Oryza granulata.</title>
        <authorList>
            <person name="Li W."/>
        </authorList>
    </citation>
    <scope>NUCLEOTIDE SEQUENCE [LARGE SCALE GENOMIC DNA]</scope>
    <source>
        <strain evidence="3">cv. Menghai</strain>
        <tissue evidence="2">Leaf</tissue>
    </source>
</reference>
<protein>
    <submittedName>
        <fullName evidence="2">Uncharacterized protein</fullName>
    </submittedName>
</protein>
<evidence type="ECO:0000313" key="3">
    <source>
        <dbReference type="Proteomes" id="UP000479710"/>
    </source>
</evidence>
<evidence type="ECO:0000256" key="1">
    <source>
        <dbReference type="SAM" id="MobiDB-lite"/>
    </source>
</evidence>
<sequence length="69" mass="7255">MWPATGTHPPLLPLIASKNRAWRTPSYFRPPLTPPSSPSAAPSSTASFSGKIPVAPVTKIACEPASEKT</sequence>
<comment type="caution">
    <text evidence="2">The sequence shown here is derived from an EMBL/GenBank/DDBJ whole genome shotgun (WGS) entry which is preliminary data.</text>
</comment>
<keyword evidence="3" id="KW-1185">Reference proteome</keyword>
<organism evidence="2 3">
    <name type="scientific">Oryza meyeriana var. granulata</name>
    <dbReference type="NCBI Taxonomy" id="110450"/>
    <lineage>
        <taxon>Eukaryota</taxon>
        <taxon>Viridiplantae</taxon>
        <taxon>Streptophyta</taxon>
        <taxon>Embryophyta</taxon>
        <taxon>Tracheophyta</taxon>
        <taxon>Spermatophyta</taxon>
        <taxon>Magnoliopsida</taxon>
        <taxon>Liliopsida</taxon>
        <taxon>Poales</taxon>
        <taxon>Poaceae</taxon>
        <taxon>BOP clade</taxon>
        <taxon>Oryzoideae</taxon>
        <taxon>Oryzeae</taxon>
        <taxon>Oryzinae</taxon>
        <taxon>Oryza</taxon>
        <taxon>Oryza meyeriana</taxon>
    </lineage>
</organism>